<protein>
    <submittedName>
        <fullName evidence="9">Germination protein</fullName>
    </submittedName>
</protein>
<feature type="transmembrane region" description="Helical" evidence="8">
    <location>
        <begin position="43"/>
        <end position="64"/>
    </location>
</feature>
<dbReference type="GO" id="GO:0009847">
    <property type="term" value="P:spore germination"/>
    <property type="evidence" value="ECO:0007669"/>
    <property type="project" value="InterPro"/>
</dbReference>
<dbReference type="AlphaFoldDB" id="A0A920D0F9"/>
<feature type="transmembrane region" description="Helical" evidence="8">
    <location>
        <begin position="123"/>
        <end position="141"/>
    </location>
</feature>
<dbReference type="NCBIfam" id="TIGR00912">
    <property type="entry name" value="2A0309"/>
    <property type="match status" value="1"/>
</dbReference>
<evidence type="ECO:0000256" key="7">
    <source>
        <dbReference type="ARBA" id="ARBA00023136"/>
    </source>
</evidence>
<evidence type="ECO:0000256" key="6">
    <source>
        <dbReference type="ARBA" id="ARBA00022989"/>
    </source>
</evidence>
<feature type="transmembrane region" description="Helical" evidence="8">
    <location>
        <begin position="148"/>
        <end position="167"/>
    </location>
</feature>
<keyword evidence="6 8" id="KW-1133">Transmembrane helix</keyword>
<keyword evidence="7 8" id="KW-0472">Membrane</keyword>
<evidence type="ECO:0000256" key="5">
    <source>
        <dbReference type="ARBA" id="ARBA00022692"/>
    </source>
</evidence>
<dbReference type="EMBL" id="BOSE01000007">
    <property type="protein sequence ID" value="GIP17949.1"/>
    <property type="molecule type" value="Genomic_DNA"/>
</dbReference>
<feature type="transmembrane region" description="Helical" evidence="8">
    <location>
        <begin position="345"/>
        <end position="365"/>
    </location>
</feature>
<dbReference type="PANTHER" id="PTHR34975:SF2">
    <property type="entry name" value="SPORE GERMINATION PROTEIN A2"/>
    <property type="match status" value="1"/>
</dbReference>
<dbReference type="Proteomes" id="UP000683139">
    <property type="component" value="Unassembled WGS sequence"/>
</dbReference>
<name>A0A920D0F9_9BACL</name>
<keyword evidence="10" id="KW-1185">Reference proteome</keyword>
<feature type="transmembrane region" description="Helical" evidence="8">
    <location>
        <begin position="274"/>
        <end position="296"/>
    </location>
</feature>
<feature type="transmembrane region" description="Helical" evidence="8">
    <location>
        <begin position="308"/>
        <end position="325"/>
    </location>
</feature>
<accession>A0A920D0F9</accession>
<evidence type="ECO:0000256" key="2">
    <source>
        <dbReference type="ARBA" id="ARBA00007998"/>
    </source>
</evidence>
<comment type="subcellular location">
    <subcellularLocation>
        <location evidence="1">Membrane</location>
        <topology evidence="1">Multi-pass membrane protein</topology>
    </subcellularLocation>
</comment>
<reference evidence="9" key="1">
    <citation type="submission" date="2021-03" db="EMBL/GenBank/DDBJ databases">
        <title>Antimicrobial resistance genes in bacteria isolated from Japanese honey, and their potential for conferring macrolide and lincosamide resistance in the American foulbrood pathogen Paenibacillus larvae.</title>
        <authorList>
            <person name="Okamoto M."/>
            <person name="Kumagai M."/>
            <person name="Kanamori H."/>
            <person name="Takamatsu D."/>
        </authorList>
    </citation>
    <scope>NUCLEOTIDE SEQUENCE</scope>
    <source>
        <strain evidence="9">J40TS1</strain>
    </source>
</reference>
<sequence length="374" mass="42023">MRSMIEKGKISALQMGILMYHAILATGILFIPASVYDAAKQDIWLSPIWASPVGFLCIFIAYKLNKLYPEDTIIQYSQRILGTFLGKTLGLILLLMLVTSLSVMFWQYGEFVVSEFLPHTPKFVIIGMMILLCASAVHGGLEVVGRLAGMVFPIFFLLFLVIIVLLLPDIEIKRMLPIMENGMMPSLKGSLVLYTWFAQFGIVYFFLPFLTNREKAMKFGMLSVLVVMLTLVLTNIVVIWIFGNVTENFNAPFMSASRYISIAEFLSHLESLVMAIWIAGTFIKLCAFYYTVVLGTAEWLNLSDYRPLVLPLGLVIGVFSLKAFLNSSEAAEHFEIVSKGFMDTLVYGLAIPMLLLLAAYIRKLIVRHKGESEK</sequence>
<dbReference type="Pfam" id="PF03845">
    <property type="entry name" value="Spore_permease"/>
    <property type="match status" value="1"/>
</dbReference>
<evidence type="ECO:0000313" key="9">
    <source>
        <dbReference type="EMBL" id="GIP17949.1"/>
    </source>
</evidence>
<organism evidence="9 10">
    <name type="scientific">Paenibacillus montaniterrae</name>
    <dbReference type="NCBI Taxonomy" id="429341"/>
    <lineage>
        <taxon>Bacteria</taxon>
        <taxon>Bacillati</taxon>
        <taxon>Bacillota</taxon>
        <taxon>Bacilli</taxon>
        <taxon>Bacillales</taxon>
        <taxon>Paenibacillaceae</taxon>
        <taxon>Paenibacillus</taxon>
    </lineage>
</organism>
<evidence type="ECO:0000256" key="8">
    <source>
        <dbReference type="SAM" id="Phobius"/>
    </source>
</evidence>
<keyword evidence="5 8" id="KW-0812">Transmembrane</keyword>
<feature type="transmembrane region" description="Helical" evidence="8">
    <location>
        <begin position="12"/>
        <end position="31"/>
    </location>
</feature>
<evidence type="ECO:0000256" key="4">
    <source>
        <dbReference type="ARBA" id="ARBA00022544"/>
    </source>
</evidence>
<comment type="caution">
    <text evidence="9">The sequence shown here is derived from an EMBL/GenBank/DDBJ whole genome shotgun (WGS) entry which is preliminary data.</text>
</comment>
<dbReference type="GO" id="GO:0016020">
    <property type="term" value="C:membrane"/>
    <property type="evidence" value="ECO:0007669"/>
    <property type="project" value="UniProtKB-SubCell"/>
</dbReference>
<feature type="transmembrane region" description="Helical" evidence="8">
    <location>
        <begin position="187"/>
        <end position="207"/>
    </location>
</feature>
<keyword evidence="3" id="KW-0813">Transport</keyword>
<feature type="transmembrane region" description="Helical" evidence="8">
    <location>
        <begin position="84"/>
        <end position="108"/>
    </location>
</feature>
<feature type="transmembrane region" description="Helical" evidence="8">
    <location>
        <begin position="219"/>
        <end position="242"/>
    </location>
</feature>
<keyword evidence="4" id="KW-0309">Germination</keyword>
<evidence type="ECO:0000256" key="1">
    <source>
        <dbReference type="ARBA" id="ARBA00004141"/>
    </source>
</evidence>
<comment type="similarity">
    <text evidence="2">Belongs to the amino acid-polyamine-organocation (APC) superfamily. Spore germination protein (SGP) (TC 2.A.3.9) family.</text>
</comment>
<evidence type="ECO:0000256" key="3">
    <source>
        <dbReference type="ARBA" id="ARBA00022448"/>
    </source>
</evidence>
<gene>
    <name evidence="9" type="ORF">J40TS1_35910</name>
</gene>
<evidence type="ECO:0000313" key="10">
    <source>
        <dbReference type="Proteomes" id="UP000683139"/>
    </source>
</evidence>
<proteinExistence type="inferred from homology"/>
<dbReference type="PANTHER" id="PTHR34975">
    <property type="entry name" value="SPORE GERMINATION PROTEIN A2"/>
    <property type="match status" value="1"/>
</dbReference>
<dbReference type="InterPro" id="IPR004761">
    <property type="entry name" value="Spore_GerAB"/>
</dbReference>